<organism evidence="1 2">
    <name type="scientific">Actinophytocola gossypii</name>
    <dbReference type="NCBI Taxonomy" id="2812003"/>
    <lineage>
        <taxon>Bacteria</taxon>
        <taxon>Bacillati</taxon>
        <taxon>Actinomycetota</taxon>
        <taxon>Actinomycetes</taxon>
        <taxon>Pseudonocardiales</taxon>
        <taxon>Pseudonocardiaceae</taxon>
    </lineage>
</organism>
<name>A0ABT2JE99_9PSEU</name>
<evidence type="ECO:0000313" key="1">
    <source>
        <dbReference type="EMBL" id="MCT2585859.1"/>
    </source>
</evidence>
<keyword evidence="2" id="KW-1185">Reference proteome</keyword>
<gene>
    <name evidence="1" type="ORF">JT362_22330</name>
</gene>
<proteinExistence type="predicted"/>
<dbReference type="EMBL" id="JAFFZE010000016">
    <property type="protein sequence ID" value="MCT2585859.1"/>
    <property type="molecule type" value="Genomic_DNA"/>
</dbReference>
<sequence>MGVVDVLGRIEKINATDADSAVEFGQLEMGPRGVVVTDLLCVDGVVTQPASRQVREFYGYAV</sequence>
<dbReference type="RefSeq" id="WP_260193588.1">
    <property type="nucleotide sequence ID" value="NZ_JAFFZE010000016.1"/>
</dbReference>
<protein>
    <submittedName>
        <fullName evidence="1">Uncharacterized protein</fullName>
    </submittedName>
</protein>
<evidence type="ECO:0000313" key="2">
    <source>
        <dbReference type="Proteomes" id="UP001156441"/>
    </source>
</evidence>
<accession>A0ABT2JE99</accession>
<dbReference type="Proteomes" id="UP001156441">
    <property type="component" value="Unassembled WGS sequence"/>
</dbReference>
<comment type="caution">
    <text evidence="1">The sequence shown here is derived from an EMBL/GenBank/DDBJ whole genome shotgun (WGS) entry which is preliminary data.</text>
</comment>
<reference evidence="1 2" key="1">
    <citation type="submission" date="2021-02" db="EMBL/GenBank/DDBJ databases">
        <title>Actinophytocola xerophila sp. nov., isolated from soil of cotton cropping field.</title>
        <authorList>
            <person name="Huang R."/>
            <person name="Chen X."/>
            <person name="Ge X."/>
            <person name="Liu W."/>
        </authorList>
    </citation>
    <scope>NUCLEOTIDE SEQUENCE [LARGE SCALE GENOMIC DNA]</scope>
    <source>
        <strain evidence="1 2">S1-96</strain>
    </source>
</reference>